<proteinExistence type="predicted"/>
<dbReference type="AlphaFoldDB" id="A0A9P0FHA4"/>
<organism evidence="1 2">
    <name type="scientific">Brassicogethes aeneus</name>
    <name type="common">Rape pollen beetle</name>
    <name type="synonym">Meligethes aeneus</name>
    <dbReference type="NCBI Taxonomy" id="1431903"/>
    <lineage>
        <taxon>Eukaryota</taxon>
        <taxon>Metazoa</taxon>
        <taxon>Ecdysozoa</taxon>
        <taxon>Arthropoda</taxon>
        <taxon>Hexapoda</taxon>
        <taxon>Insecta</taxon>
        <taxon>Pterygota</taxon>
        <taxon>Neoptera</taxon>
        <taxon>Endopterygota</taxon>
        <taxon>Coleoptera</taxon>
        <taxon>Polyphaga</taxon>
        <taxon>Cucujiformia</taxon>
        <taxon>Nitidulidae</taxon>
        <taxon>Meligethinae</taxon>
        <taxon>Brassicogethes</taxon>
    </lineage>
</organism>
<protein>
    <submittedName>
        <fullName evidence="1">Uncharacterized protein</fullName>
    </submittedName>
</protein>
<evidence type="ECO:0000313" key="1">
    <source>
        <dbReference type="EMBL" id="CAH0554065.1"/>
    </source>
</evidence>
<dbReference type="OrthoDB" id="6779073at2759"/>
<dbReference type="Proteomes" id="UP001154078">
    <property type="component" value="Chromosome 3"/>
</dbReference>
<gene>
    <name evidence="1" type="ORF">MELIAE_LOCUS5918</name>
</gene>
<keyword evidence="2" id="KW-1185">Reference proteome</keyword>
<accession>A0A9P0FHA4</accession>
<dbReference type="EMBL" id="OV121134">
    <property type="protein sequence ID" value="CAH0554065.1"/>
    <property type="molecule type" value="Genomic_DNA"/>
</dbReference>
<evidence type="ECO:0000313" key="2">
    <source>
        <dbReference type="Proteomes" id="UP001154078"/>
    </source>
</evidence>
<name>A0A9P0FHA4_BRAAE</name>
<sequence length="182" mass="20960">MTLESAMHTLKSLKLFVESKRDEFDKYEEAAKGIPSTDQYVQSRTSTRNVRLDPLDYMKAQDANLSPKDKFKVSGFIPVMDQLCDSLTERLHAYDDVRSKFGFLNHLEEMDAANLYAELVEVYEDDLEPSLSIELVQFVSLMNLYKTDYKKTYLSSCSIIKFLKIKISELHSQTSKSHCECA</sequence>
<reference evidence="1" key="1">
    <citation type="submission" date="2021-12" db="EMBL/GenBank/DDBJ databases">
        <authorList>
            <person name="King R."/>
        </authorList>
    </citation>
    <scope>NUCLEOTIDE SEQUENCE</scope>
</reference>